<evidence type="ECO:0000313" key="2">
    <source>
        <dbReference type="EMBL" id="SEA45321.1"/>
    </source>
</evidence>
<feature type="region of interest" description="Disordered" evidence="1">
    <location>
        <begin position="320"/>
        <end position="383"/>
    </location>
</feature>
<evidence type="ECO:0000256" key="1">
    <source>
        <dbReference type="SAM" id="MobiDB-lite"/>
    </source>
</evidence>
<dbReference type="RefSeq" id="WP_092564761.1">
    <property type="nucleotide sequence ID" value="NZ_FNQV01000009.1"/>
</dbReference>
<dbReference type="InterPro" id="IPR038389">
    <property type="entry name" value="PSMG2_sf"/>
</dbReference>
<feature type="compositionally biased region" description="Basic and acidic residues" evidence="1">
    <location>
        <begin position="320"/>
        <end position="330"/>
    </location>
</feature>
<feature type="compositionally biased region" description="Acidic residues" evidence="1">
    <location>
        <begin position="342"/>
        <end position="354"/>
    </location>
</feature>
<dbReference type="AlphaFoldDB" id="A0A1H4BB11"/>
<organism evidence="2 3">
    <name type="scientific">Bowdeniella nasicola</name>
    <dbReference type="NCBI Taxonomy" id="208480"/>
    <lineage>
        <taxon>Bacteria</taxon>
        <taxon>Bacillati</taxon>
        <taxon>Actinomycetota</taxon>
        <taxon>Actinomycetes</taxon>
        <taxon>Actinomycetales</taxon>
        <taxon>Actinomycetaceae</taxon>
        <taxon>Bowdeniella</taxon>
    </lineage>
</organism>
<dbReference type="Pfam" id="PF09754">
    <property type="entry name" value="PAC2"/>
    <property type="match status" value="1"/>
</dbReference>
<dbReference type="Proteomes" id="UP000199288">
    <property type="component" value="Unassembled WGS sequence"/>
</dbReference>
<dbReference type="Gene3D" id="3.40.50.10900">
    <property type="entry name" value="PAC-like subunit"/>
    <property type="match status" value="1"/>
</dbReference>
<dbReference type="InterPro" id="IPR019151">
    <property type="entry name" value="Proteasome_assmbl_chaperone_2"/>
</dbReference>
<protein>
    <submittedName>
        <fullName evidence="2">Predicted ATP-dependent carboligase, ATP-grasp superfamily</fullName>
    </submittedName>
</protein>
<proteinExistence type="predicted"/>
<gene>
    <name evidence="2" type="ORF">SAMN02910418_01636</name>
</gene>
<name>A0A1H4BB11_9ACTO</name>
<feature type="compositionally biased region" description="Basic and acidic residues" evidence="1">
    <location>
        <begin position="355"/>
        <end position="383"/>
    </location>
</feature>
<dbReference type="SUPFAM" id="SSF159659">
    <property type="entry name" value="Cgl1923-like"/>
    <property type="match status" value="1"/>
</dbReference>
<feature type="region of interest" description="Disordered" evidence="1">
    <location>
        <begin position="1"/>
        <end position="26"/>
    </location>
</feature>
<dbReference type="GO" id="GO:0016874">
    <property type="term" value="F:ligase activity"/>
    <property type="evidence" value="ECO:0007669"/>
    <property type="project" value="UniProtKB-KW"/>
</dbReference>
<accession>A0A1H4BB11</accession>
<keyword evidence="2" id="KW-0436">Ligase</keyword>
<dbReference type="OrthoDB" id="3733464at2"/>
<evidence type="ECO:0000313" key="3">
    <source>
        <dbReference type="Proteomes" id="UP000199288"/>
    </source>
</evidence>
<sequence>MSEHEQSAGQTRRQRHGRTEFPLDDGAVTRHRATPQADVFIHALGSRGEPGQANYLLAQNLLTSLHGERVFTFDPDQFIDYSSQRPLVTLDRNRFVDYQPVEIAIDVLRDDEGRTVALLHGPEPDLGWEKFSRHVVEIVKEFDAELAIGVRSIPMTVPHTRPVHVIQHANREGLGADEEIVDGVAQWPASMASTIEYKLGQAGIDAIGFGAGIPFYIAQNPYPQAAAELIRKISDVSGLALPLGDLEVASLQVSAAISNELEGDARMEQMLGWMESQYDERSEAGAEQGQTSLADIPSADEIGAAAEAFLADFIREQSAREGERGREHFGELPSNGDQAADASEDAADVSEDTDASLRPDAESSPRPDTDAGPRPDAEGEEPR</sequence>
<reference evidence="3" key="1">
    <citation type="submission" date="2016-10" db="EMBL/GenBank/DDBJ databases">
        <authorList>
            <person name="Varghese N."/>
            <person name="Submissions S."/>
        </authorList>
    </citation>
    <scope>NUCLEOTIDE SEQUENCE [LARGE SCALE GENOMIC DNA]</scope>
    <source>
        <strain evidence="3">KPR-1</strain>
    </source>
</reference>
<keyword evidence="3" id="KW-1185">Reference proteome</keyword>
<dbReference type="EMBL" id="FNQV01000009">
    <property type="protein sequence ID" value="SEA45321.1"/>
    <property type="molecule type" value="Genomic_DNA"/>
</dbReference>